<evidence type="ECO:0000313" key="9">
    <source>
        <dbReference type="Proteomes" id="UP001358417"/>
    </source>
</evidence>
<evidence type="ECO:0000256" key="5">
    <source>
        <dbReference type="ARBA" id="ARBA00023163"/>
    </source>
</evidence>
<evidence type="ECO:0000256" key="2">
    <source>
        <dbReference type="ARBA" id="ARBA00022833"/>
    </source>
</evidence>
<name>A0AAV9NBV7_9EURO</name>
<dbReference type="RefSeq" id="XP_064707019.1">
    <property type="nucleotide sequence ID" value="XM_064845474.1"/>
</dbReference>
<evidence type="ECO:0000313" key="8">
    <source>
        <dbReference type="EMBL" id="KAK5053894.1"/>
    </source>
</evidence>
<dbReference type="Gene3D" id="4.10.240.10">
    <property type="entry name" value="Zn(2)-C6 fungal-type DNA-binding domain"/>
    <property type="match status" value="1"/>
</dbReference>
<keyword evidence="9" id="KW-1185">Reference proteome</keyword>
<dbReference type="InterPro" id="IPR052360">
    <property type="entry name" value="Transcr_Regulatory_Proteins"/>
</dbReference>
<dbReference type="InterPro" id="IPR036864">
    <property type="entry name" value="Zn2-C6_fun-type_DNA-bd_sf"/>
</dbReference>
<evidence type="ECO:0000259" key="7">
    <source>
        <dbReference type="PROSITE" id="PS50048"/>
    </source>
</evidence>
<dbReference type="Proteomes" id="UP001358417">
    <property type="component" value="Unassembled WGS sequence"/>
</dbReference>
<evidence type="ECO:0000256" key="6">
    <source>
        <dbReference type="ARBA" id="ARBA00023242"/>
    </source>
</evidence>
<sequence length="591" mass="66793">MPVSGSTTTLLQKEKRVKRQHNKTRSGCITCRRRHLKCDEGQPNCNRCLDGRRRCEGYNTPIPWLFESQNVKATMVYQSASNLRTGKTLDRKTNVPRQTWKHTDHHTIWQCRPVTSIYSLNQPLSIYADWSETERYKLWLYLQLSRSTLEVADAADVGLFCTFLPQVCLQVLPMRFAILSFASYIGSLIDPTDATRLQADAELQYRQVLRSAATVQSLSSSSSWVELFLVSLVLRCLETYRNDYGRASTHLRGAIGIIQANESANASQSLDPCVLQIINRFKAKTNSRSKTLSHSPMSGFAKFNSIIDGVCRHLDQAAETGFRGTAQGILVEQCVMELDSSFPDMRVDEIPSNQTSSLIYLRIQFQICRLVLLNLGHSDTLSKPESYKALQDILDLCVQFSNLGLNDVATVSSQGQRVRLGFGIEFISDVLFVATVCGSIQIRRSAISLLRSCYRQEWLWDSFQAAQIAEWLLSQEVDNIGPETGSSAVRPSITSAGFYQEGGDRYSSFQRPSWVRLNLSWPERDTKHWLMLDRPSQRAQARAQIAKPKELLLCYNLQGPFWPSTALALTKSYNRLQTQYQSEATVPSKSS</sequence>
<evidence type="ECO:0000256" key="1">
    <source>
        <dbReference type="ARBA" id="ARBA00022723"/>
    </source>
</evidence>
<dbReference type="PROSITE" id="PS00463">
    <property type="entry name" value="ZN2_CY6_FUNGAL_1"/>
    <property type="match status" value="1"/>
</dbReference>
<dbReference type="EMBL" id="JAVRRD010000011">
    <property type="protein sequence ID" value="KAK5053894.1"/>
    <property type="molecule type" value="Genomic_DNA"/>
</dbReference>
<comment type="caution">
    <text evidence="8">The sequence shown here is derived from an EMBL/GenBank/DDBJ whole genome shotgun (WGS) entry which is preliminary data.</text>
</comment>
<evidence type="ECO:0000256" key="4">
    <source>
        <dbReference type="ARBA" id="ARBA00023125"/>
    </source>
</evidence>
<dbReference type="CDD" id="cd00067">
    <property type="entry name" value="GAL4"/>
    <property type="match status" value="1"/>
</dbReference>
<dbReference type="GO" id="GO:0003677">
    <property type="term" value="F:DNA binding"/>
    <property type="evidence" value="ECO:0007669"/>
    <property type="project" value="UniProtKB-KW"/>
</dbReference>
<dbReference type="GeneID" id="89970072"/>
<keyword evidence="1" id="KW-0479">Metal-binding</keyword>
<reference evidence="8 9" key="1">
    <citation type="submission" date="2023-08" db="EMBL/GenBank/DDBJ databases">
        <title>Black Yeasts Isolated from many extreme environments.</title>
        <authorList>
            <person name="Coleine C."/>
            <person name="Stajich J.E."/>
            <person name="Selbmann L."/>
        </authorList>
    </citation>
    <scope>NUCLEOTIDE SEQUENCE [LARGE SCALE GENOMIC DNA]</scope>
    <source>
        <strain evidence="8 9">CCFEE 5792</strain>
    </source>
</reference>
<keyword evidence="4" id="KW-0238">DNA-binding</keyword>
<organism evidence="8 9">
    <name type="scientific">Exophiala bonariae</name>
    <dbReference type="NCBI Taxonomy" id="1690606"/>
    <lineage>
        <taxon>Eukaryota</taxon>
        <taxon>Fungi</taxon>
        <taxon>Dikarya</taxon>
        <taxon>Ascomycota</taxon>
        <taxon>Pezizomycotina</taxon>
        <taxon>Eurotiomycetes</taxon>
        <taxon>Chaetothyriomycetidae</taxon>
        <taxon>Chaetothyriales</taxon>
        <taxon>Herpotrichiellaceae</taxon>
        <taxon>Exophiala</taxon>
    </lineage>
</organism>
<dbReference type="SMART" id="SM00066">
    <property type="entry name" value="GAL4"/>
    <property type="match status" value="1"/>
</dbReference>
<proteinExistence type="predicted"/>
<gene>
    <name evidence="8" type="ORF">LTR84_001856</name>
</gene>
<dbReference type="PANTHER" id="PTHR36206">
    <property type="entry name" value="ASPERCRYPTIN BIOSYNTHESIS CLUSTER-SPECIFIC TRANSCRIPTION REGULATOR ATNN-RELATED"/>
    <property type="match status" value="1"/>
</dbReference>
<keyword evidence="6" id="KW-0539">Nucleus</keyword>
<dbReference type="PANTHER" id="PTHR36206:SF12">
    <property type="entry name" value="ASPERCRYPTIN BIOSYNTHESIS CLUSTER-SPECIFIC TRANSCRIPTION REGULATOR ATNN-RELATED"/>
    <property type="match status" value="1"/>
</dbReference>
<keyword evidence="5" id="KW-0804">Transcription</keyword>
<dbReference type="InterPro" id="IPR001138">
    <property type="entry name" value="Zn2Cys6_DnaBD"/>
</dbReference>
<keyword evidence="3" id="KW-0805">Transcription regulation</keyword>
<keyword evidence="2" id="KW-0862">Zinc</keyword>
<evidence type="ECO:0000256" key="3">
    <source>
        <dbReference type="ARBA" id="ARBA00023015"/>
    </source>
</evidence>
<dbReference type="Pfam" id="PF00172">
    <property type="entry name" value="Zn_clus"/>
    <property type="match status" value="1"/>
</dbReference>
<dbReference type="PROSITE" id="PS50048">
    <property type="entry name" value="ZN2_CY6_FUNGAL_2"/>
    <property type="match status" value="1"/>
</dbReference>
<accession>A0AAV9NBV7</accession>
<dbReference type="AlphaFoldDB" id="A0AAV9NBV7"/>
<dbReference type="GO" id="GO:0008270">
    <property type="term" value="F:zinc ion binding"/>
    <property type="evidence" value="ECO:0007669"/>
    <property type="project" value="InterPro"/>
</dbReference>
<dbReference type="SUPFAM" id="SSF57701">
    <property type="entry name" value="Zn2/Cys6 DNA-binding domain"/>
    <property type="match status" value="1"/>
</dbReference>
<feature type="domain" description="Zn(2)-C6 fungal-type" evidence="7">
    <location>
        <begin position="27"/>
        <end position="55"/>
    </location>
</feature>
<dbReference type="GO" id="GO:0000981">
    <property type="term" value="F:DNA-binding transcription factor activity, RNA polymerase II-specific"/>
    <property type="evidence" value="ECO:0007669"/>
    <property type="project" value="InterPro"/>
</dbReference>
<protein>
    <recommendedName>
        <fullName evidence="7">Zn(2)-C6 fungal-type domain-containing protein</fullName>
    </recommendedName>
</protein>